<dbReference type="SMART" id="SM00354">
    <property type="entry name" value="HTH_LACI"/>
    <property type="match status" value="1"/>
</dbReference>
<dbReference type="InterPro" id="IPR028082">
    <property type="entry name" value="Peripla_BP_I"/>
</dbReference>
<dbReference type="PANTHER" id="PTHR30146">
    <property type="entry name" value="LACI-RELATED TRANSCRIPTIONAL REPRESSOR"/>
    <property type="match status" value="1"/>
</dbReference>
<dbReference type="Gene3D" id="3.40.50.2300">
    <property type="match status" value="2"/>
</dbReference>
<reference evidence="5 6" key="1">
    <citation type="submission" date="2020-01" db="EMBL/GenBank/DDBJ databases">
        <title>Genomes of bacteria type strains.</title>
        <authorList>
            <person name="Chen J."/>
            <person name="Zhu S."/>
            <person name="Chen J."/>
        </authorList>
    </citation>
    <scope>NUCLEOTIDE SEQUENCE [LARGE SCALE GENOMIC DNA]</scope>
    <source>
        <strain evidence="5 6">KCTC 52919</strain>
    </source>
</reference>
<accession>A0A6L9MNH6</accession>
<dbReference type="CDD" id="cd06278">
    <property type="entry name" value="PBP1_LacI-like"/>
    <property type="match status" value="1"/>
</dbReference>
<dbReference type="PANTHER" id="PTHR30146:SF109">
    <property type="entry name" value="HTH-TYPE TRANSCRIPTIONAL REGULATOR GALS"/>
    <property type="match status" value="1"/>
</dbReference>
<evidence type="ECO:0000259" key="4">
    <source>
        <dbReference type="PROSITE" id="PS50932"/>
    </source>
</evidence>
<dbReference type="AlphaFoldDB" id="A0A6L9MNH6"/>
<protein>
    <submittedName>
        <fullName evidence="5">Substrate-binding domain-containing protein</fullName>
    </submittedName>
</protein>
<dbReference type="InterPro" id="IPR001761">
    <property type="entry name" value="Peripla_BP/Lac1_sug-bd_dom"/>
</dbReference>
<evidence type="ECO:0000313" key="5">
    <source>
        <dbReference type="EMBL" id="NDV89373.1"/>
    </source>
</evidence>
<dbReference type="Pfam" id="PF00532">
    <property type="entry name" value="Peripla_BP_1"/>
    <property type="match status" value="1"/>
</dbReference>
<dbReference type="GO" id="GO:0000976">
    <property type="term" value="F:transcription cis-regulatory region binding"/>
    <property type="evidence" value="ECO:0007669"/>
    <property type="project" value="TreeGrafter"/>
</dbReference>
<dbReference type="SUPFAM" id="SSF47413">
    <property type="entry name" value="lambda repressor-like DNA-binding domains"/>
    <property type="match status" value="1"/>
</dbReference>
<name>A0A6L9MNH6_9HYPH</name>
<gene>
    <name evidence="5" type="ORF">GTW51_22195</name>
</gene>
<proteinExistence type="predicted"/>
<sequence>MKITAKDVATIASTSTSAVSRAFRPGSSIDEGLRARILRAADEIGYQTPSGAAVSQLSTGTISLVVGDLTNPFYPTVLEELSQALFGTGRRLILHVVPGGKDVDSVMQQVLDYKADAAIITSATLSSTLAKACQQKRFPVVLFNRTQPEIGVSAVCCDNFNGGWQIGSRLTAGGRRKIAFVSGTLDTSTNLERWRGFSSAVEEGGATVAARVDGHFEYGAAFEAAAKLFERPARPDAIFCANDIMALAAIDAAKKAGIRVSEDVAIIGFDDIPMAAWQSYRLTTVRQRIRLMIRETLDMIEQITRDPAMSGSVRITPCQLIERDSG</sequence>
<dbReference type="InterPro" id="IPR010982">
    <property type="entry name" value="Lambda_DNA-bd_dom_sf"/>
</dbReference>
<evidence type="ECO:0000256" key="1">
    <source>
        <dbReference type="ARBA" id="ARBA00023015"/>
    </source>
</evidence>
<dbReference type="SUPFAM" id="SSF53822">
    <property type="entry name" value="Periplasmic binding protein-like I"/>
    <property type="match status" value="1"/>
</dbReference>
<evidence type="ECO:0000256" key="2">
    <source>
        <dbReference type="ARBA" id="ARBA00023125"/>
    </source>
</evidence>
<keyword evidence="1" id="KW-0805">Transcription regulation</keyword>
<dbReference type="Gene3D" id="1.10.260.40">
    <property type="entry name" value="lambda repressor-like DNA-binding domains"/>
    <property type="match status" value="1"/>
</dbReference>
<dbReference type="PROSITE" id="PS50932">
    <property type="entry name" value="HTH_LACI_2"/>
    <property type="match status" value="1"/>
</dbReference>
<organism evidence="5 6">
    <name type="scientific">Aurantimonas aggregata</name>
    <dbReference type="NCBI Taxonomy" id="2047720"/>
    <lineage>
        <taxon>Bacteria</taxon>
        <taxon>Pseudomonadati</taxon>
        <taxon>Pseudomonadota</taxon>
        <taxon>Alphaproteobacteria</taxon>
        <taxon>Hyphomicrobiales</taxon>
        <taxon>Aurantimonadaceae</taxon>
        <taxon>Aurantimonas</taxon>
    </lineage>
</organism>
<evidence type="ECO:0000313" key="6">
    <source>
        <dbReference type="Proteomes" id="UP000476332"/>
    </source>
</evidence>
<feature type="domain" description="HTH lacI-type" evidence="4">
    <location>
        <begin position="3"/>
        <end position="58"/>
    </location>
</feature>
<keyword evidence="6" id="KW-1185">Reference proteome</keyword>
<dbReference type="GO" id="GO:0003700">
    <property type="term" value="F:DNA-binding transcription factor activity"/>
    <property type="evidence" value="ECO:0007669"/>
    <property type="project" value="TreeGrafter"/>
</dbReference>
<dbReference type="Proteomes" id="UP000476332">
    <property type="component" value="Unassembled WGS sequence"/>
</dbReference>
<evidence type="ECO:0000256" key="3">
    <source>
        <dbReference type="ARBA" id="ARBA00023163"/>
    </source>
</evidence>
<dbReference type="InterPro" id="IPR000843">
    <property type="entry name" value="HTH_LacI"/>
</dbReference>
<dbReference type="RefSeq" id="WP_163046215.1">
    <property type="nucleotide sequence ID" value="NZ_JAAAMJ010000039.1"/>
</dbReference>
<dbReference type="EMBL" id="JAAAMJ010000039">
    <property type="protein sequence ID" value="NDV89373.1"/>
    <property type="molecule type" value="Genomic_DNA"/>
</dbReference>
<dbReference type="CDD" id="cd01392">
    <property type="entry name" value="HTH_LacI"/>
    <property type="match status" value="1"/>
</dbReference>
<keyword evidence="2" id="KW-0238">DNA-binding</keyword>
<comment type="caution">
    <text evidence="5">The sequence shown here is derived from an EMBL/GenBank/DDBJ whole genome shotgun (WGS) entry which is preliminary data.</text>
</comment>
<keyword evidence="3" id="KW-0804">Transcription</keyword>